<dbReference type="AlphaFoldDB" id="W7D3F9"/>
<dbReference type="InterPro" id="IPR021297">
    <property type="entry name" value="YlqD"/>
</dbReference>
<name>W7D3F9_9LIST</name>
<dbReference type="PATRIC" id="fig|1265816.5.peg.2493"/>
<sequence>LRSVFNENYPKSDCQNQVLTEKSKQKLLHFYLEQRQQLQKESDQLHFEQKKMERKHKYNQDSVNDYFGREIELRQEKLKLIEFQVEQLEILPLGSEIREQELEALLDIAVGDTWNDSIFAKTIVVKDDVVIEIR</sequence>
<keyword evidence="2" id="KW-1185">Reference proteome</keyword>
<evidence type="ECO:0000313" key="2">
    <source>
        <dbReference type="Proteomes" id="UP000019248"/>
    </source>
</evidence>
<comment type="caution">
    <text evidence="1">The sequence shown here is derived from an EMBL/GenBank/DDBJ whole genome shotgun (WGS) entry which is preliminary data.</text>
</comment>
<evidence type="ECO:0008006" key="3">
    <source>
        <dbReference type="Google" id="ProtNLM"/>
    </source>
</evidence>
<dbReference type="EMBL" id="AODL01000023">
    <property type="protein sequence ID" value="EUJ43495.1"/>
    <property type="molecule type" value="Genomic_DNA"/>
</dbReference>
<dbReference type="Proteomes" id="UP000019248">
    <property type="component" value="Unassembled WGS sequence"/>
</dbReference>
<reference evidence="1 2" key="1">
    <citation type="journal article" date="2014" name="Int. J. Syst. Evol. Microbiol.">
        <title>Listeria floridensis sp. nov., Listeria aquatica sp. nov., Listeria cornellensis sp. nov., Listeria riparia sp. nov. and Listeria grandensis sp. nov., from agricultural and natural environments.</title>
        <authorList>
            <person name="den Bakker H.C."/>
            <person name="Warchocki S."/>
            <person name="Wright E.M."/>
            <person name="Allred A.F."/>
            <person name="Ahlstrom C."/>
            <person name="Manuel C.S."/>
            <person name="Stasiewicz M.J."/>
            <person name="Burrell A."/>
            <person name="Roof S."/>
            <person name="Strawn L."/>
            <person name="Fortes E.D."/>
            <person name="Nightingale K.K."/>
            <person name="Kephart D."/>
            <person name="Wiedmann M."/>
        </authorList>
    </citation>
    <scope>NUCLEOTIDE SEQUENCE [LARGE SCALE GENOMIC DNA]</scope>
    <source>
        <strain evidence="1 2">FSL S10-1204</strain>
    </source>
</reference>
<organism evidence="1 2">
    <name type="scientific">Listeria riparia FSL S10-1204</name>
    <dbReference type="NCBI Taxonomy" id="1265816"/>
    <lineage>
        <taxon>Bacteria</taxon>
        <taxon>Bacillati</taxon>
        <taxon>Bacillota</taxon>
        <taxon>Bacilli</taxon>
        <taxon>Bacillales</taxon>
        <taxon>Listeriaceae</taxon>
        <taxon>Listeria</taxon>
    </lineage>
</organism>
<dbReference type="Pfam" id="PF11068">
    <property type="entry name" value="YlqD"/>
    <property type="match status" value="1"/>
</dbReference>
<protein>
    <recommendedName>
        <fullName evidence="3">YlqD protein</fullName>
    </recommendedName>
</protein>
<gene>
    <name evidence="1" type="ORF">PRIP_12624</name>
</gene>
<proteinExistence type="predicted"/>
<evidence type="ECO:0000313" key="1">
    <source>
        <dbReference type="EMBL" id="EUJ43495.1"/>
    </source>
</evidence>
<feature type="non-terminal residue" evidence="1">
    <location>
        <position position="1"/>
    </location>
</feature>
<dbReference type="Gene3D" id="6.10.140.1110">
    <property type="match status" value="1"/>
</dbReference>
<accession>W7D3F9</accession>